<feature type="transmembrane region" description="Helical" evidence="19">
    <location>
        <begin position="12"/>
        <end position="33"/>
    </location>
</feature>
<name>A0A4R1BGR4_9ACTN</name>
<evidence type="ECO:0000256" key="4">
    <source>
        <dbReference type="ARBA" id="ARBA00012438"/>
    </source>
</evidence>
<evidence type="ECO:0000313" key="25">
    <source>
        <dbReference type="EMBL" id="TCJ16435.1"/>
    </source>
</evidence>
<proteinExistence type="inferred from homology"/>
<dbReference type="SUPFAM" id="SSF55785">
    <property type="entry name" value="PYP-like sensor domain (PAS domain)"/>
    <property type="match status" value="5"/>
</dbReference>
<feature type="domain" description="PAC" evidence="23">
    <location>
        <begin position="894"/>
        <end position="946"/>
    </location>
</feature>
<dbReference type="SUPFAM" id="SSF47226">
    <property type="entry name" value="Histidine-containing phosphotransfer domain, HPT domain"/>
    <property type="match status" value="1"/>
</dbReference>
<dbReference type="InterPro" id="IPR013767">
    <property type="entry name" value="PAS_fold"/>
</dbReference>
<dbReference type="PRINTS" id="PR00344">
    <property type="entry name" value="BCTRLSENSOR"/>
</dbReference>
<dbReference type="InterPro" id="IPR000700">
    <property type="entry name" value="PAS-assoc_C"/>
</dbReference>
<dbReference type="InterPro" id="IPR003661">
    <property type="entry name" value="HisK_dim/P_dom"/>
</dbReference>
<dbReference type="InterPro" id="IPR000014">
    <property type="entry name" value="PAS"/>
</dbReference>
<feature type="domain" description="Response regulatory" evidence="21">
    <location>
        <begin position="1351"/>
        <end position="1470"/>
    </location>
</feature>
<dbReference type="Gene3D" id="1.20.120.160">
    <property type="entry name" value="HPT domain"/>
    <property type="match status" value="1"/>
</dbReference>
<dbReference type="EMBL" id="SKBU01000016">
    <property type="protein sequence ID" value="TCJ16435.1"/>
    <property type="molecule type" value="Genomic_DNA"/>
</dbReference>
<evidence type="ECO:0000256" key="8">
    <source>
        <dbReference type="ARBA" id="ARBA00022692"/>
    </source>
</evidence>
<feature type="modified residue" description="4-aspartylphosphate" evidence="17">
    <location>
        <position position="1262"/>
    </location>
</feature>
<evidence type="ECO:0000256" key="6">
    <source>
        <dbReference type="ARBA" id="ARBA00022553"/>
    </source>
</evidence>
<sequence>MRRLGQVLKDIPLGDAALISVLGLLAFALVVRFEAFERFMRWSARHEDWQVDALLALIPIICASFAVFSWRRWREARRESGRRREAELEARRLNEDLERLVEERTARLEAGVAELERMRERLQETARRHRALLEQIPAIVYQEDAASHAPSYVSPQLEEILGYTPEEWMNDPDLWRRIIHPEDRERVVAEDERTNRTGEPFRAEYRAFRKDGGEVWLWDEAVPVGETGGRPGYWQGVIFDITRRKRQEEEIRKLNAELERRVEERTGELREALERERSLKEAAAALVAAPDRESIYAAALEAVLPFADVAPGTRVSIWSGTADQDTCVRAAGDRAEEIRGKETYIREFPDRFRTPLLEGRSVEIPPGEVVGFRHAFPFKTKLGALFMIPLSVHGELRGRIVVASDSPLPGEIKHALEILGAQVALALERADLIEDLYRRRSEERFAALIRNSSDVIIILGEDGRVDYASPSVEKVLGYAPADFAARPPASFVHPEDGERLQSFLSGALAAPGAAASVEFRVRHADGSWRHIEARAHNMLEEPAVRGVVINCRDVTERRNAEERLRESEGRLRALTDAALEGIAITENGYILETNRAFNEMFGYEAPEVVGMSALDFMAPESRAMVRRNIVADYQSSYEATGMRKDGTRIELEIHGRSSTYRGRTVRITALRDITERKRAERELAEREKRLQQLFEQSADALLVHDADGQIVDCNSEACRSLGYTKEEMLQMNVRDFATNLVSLAERDRQEPTLWQRLVSGGQRRPGIHVGEHRRKDGTRFPVEVRLSAVDYGGRRMILAAARDITERQEAERRLREAHQKLRSHVENSPVGVIEWDREMRILQWSKGAEHIFGWRAEEVLGRKIGEEVPLIHPDDAGPTGDVVSSLLTGRERRVIFENRNRTKDGSVIHCEWYNSALLDEAGELVSVMSLALDTTGHKRAEEELRRAARAAEEASRAKSEFLANMSHEIRTPMNGIIGMTELLMQTDLSKEQREYAGTIRASGEALLAVLNDILDFSKIEAGRLHLESLDFDLRSMVEEVTQLFAARAHDKRLELASFVEPELPSRVRGDPFRIRQVLSNLVGNAIKFTEEGEVFLRAGLSERDGDAPVVRFEVRDTGIGISPEARSRLFESFSQADASTTRRYGGTGLGLAISRRLVEMMGGEIGVESEVGRGSTFWFTVPLPEARGEGGAERPAAEGGDRDLRGVRLLVVDDNATNRMILERQSASWGMICASAAGAAEALEKLREAHGRGEPFELAVLDMQMPQTDGLGLARAIKSDPDLAATRLVLLTSLGQRPATELSAFGIEACLTKPVRQSRLYNVLAAVIDGAEPREERAEAGREPSAGGRGRILIVEDNPVNQRVALRMLQRLGYAADVAEDGVEALEALSGGAPYAAVLMDCQMPRMDGYEATREIRKREEGSGRRIPIIAMTAHALAGEREKCLAAGMDDYIAKPVKPGELGALLARWVPGEEAGEEPAAQQEPLDGEVLEGLRQLGSADEPGILEELISIFVEDAEVRMAALKEAFEREDRTSLREVSHALKGSSANMGAVRMSETCRKLEELTASGALEEIGEAILRLEDEYEATIAALNAYRDRS</sequence>
<protein>
    <recommendedName>
        <fullName evidence="15">Circadian input-output histidine kinase CikA</fullName>
        <ecNumber evidence="4">2.7.13.3</ecNumber>
    </recommendedName>
</protein>
<dbReference type="InterPro" id="IPR036641">
    <property type="entry name" value="HPT_dom_sf"/>
</dbReference>
<keyword evidence="26" id="KW-1185">Reference proteome</keyword>
<comment type="caution">
    <text evidence="25">The sequence shown here is derived from an EMBL/GenBank/DDBJ whole genome shotgun (WGS) entry which is preliminary data.</text>
</comment>
<dbReference type="InterPro" id="IPR008207">
    <property type="entry name" value="Sig_transdc_His_kin_Hpt_dom"/>
</dbReference>
<evidence type="ECO:0000256" key="16">
    <source>
        <dbReference type="PROSITE-ProRule" id="PRU00110"/>
    </source>
</evidence>
<dbReference type="Pfam" id="PF00512">
    <property type="entry name" value="HisKA"/>
    <property type="match status" value="1"/>
</dbReference>
<dbReference type="InterPro" id="IPR003594">
    <property type="entry name" value="HATPase_dom"/>
</dbReference>
<evidence type="ECO:0000256" key="18">
    <source>
        <dbReference type="SAM" id="Coils"/>
    </source>
</evidence>
<evidence type="ECO:0000256" key="2">
    <source>
        <dbReference type="ARBA" id="ARBA00004651"/>
    </source>
</evidence>
<keyword evidence="10" id="KW-0418">Kinase</keyword>
<evidence type="ECO:0000259" key="23">
    <source>
        <dbReference type="PROSITE" id="PS50113"/>
    </source>
</evidence>
<dbReference type="Pfam" id="PF02518">
    <property type="entry name" value="HATPase_c"/>
    <property type="match status" value="1"/>
</dbReference>
<dbReference type="Pfam" id="PF00989">
    <property type="entry name" value="PAS"/>
    <property type="match status" value="1"/>
</dbReference>
<dbReference type="SMART" id="SM00387">
    <property type="entry name" value="HATPase_c"/>
    <property type="match status" value="1"/>
</dbReference>
<feature type="modified residue" description="Phosphohistidine" evidence="16">
    <location>
        <position position="1541"/>
    </location>
</feature>
<keyword evidence="11" id="KW-0067">ATP-binding</keyword>
<dbReference type="Gene3D" id="3.30.565.10">
    <property type="entry name" value="Histidine kinase-like ATPase, C-terminal domain"/>
    <property type="match status" value="1"/>
</dbReference>
<dbReference type="GO" id="GO:0005886">
    <property type="term" value="C:plasma membrane"/>
    <property type="evidence" value="ECO:0007669"/>
    <property type="project" value="UniProtKB-SubCell"/>
</dbReference>
<dbReference type="InterPro" id="IPR029016">
    <property type="entry name" value="GAF-like_dom_sf"/>
</dbReference>
<evidence type="ECO:0000259" key="20">
    <source>
        <dbReference type="PROSITE" id="PS50109"/>
    </source>
</evidence>
<dbReference type="InterPro" id="IPR001610">
    <property type="entry name" value="PAC"/>
</dbReference>
<dbReference type="Gene3D" id="3.40.50.2300">
    <property type="match status" value="2"/>
</dbReference>
<dbReference type="InterPro" id="IPR035965">
    <property type="entry name" value="PAS-like_dom_sf"/>
</dbReference>
<feature type="domain" description="PAC" evidence="23">
    <location>
        <begin position="515"/>
        <end position="566"/>
    </location>
</feature>
<evidence type="ECO:0000256" key="5">
    <source>
        <dbReference type="ARBA" id="ARBA00022475"/>
    </source>
</evidence>
<feature type="domain" description="PAS" evidence="22">
    <location>
        <begin position="441"/>
        <end position="511"/>
    </location>
</feature>
<evidence type="ECO:0000256" key="14">
    <source>
        <dbReference type="ARBA" id="ARBA00023136"/>
    </source>
</evidence>
<reference evidence="25 26" key="1">
    <citation type="submission" date="2019-03" db="EMBL/GenBank/DDBJ databases">
        <title>Whole genome sequence of a novel Rubrobacter taiwanensis strain, isolated from Yellowstone National Park.</title>
        <authorList>
            <person name="Freed S."/>
            <person name="Ramaley R.F."/>
            <person name="Kyndt J.A."/>
        </authorList>
    </citation>
    <scope>NUCLEOTIDE SEQUENCE [LARGE SCALE GENOMIC DNA]</scope>
    <source>
        <strain evidence="25 26">Yellowstone</strain>
    </source>
</reference>
<gene>
    <name evidence="25" type="ORF">E0L93_09945</name>
</gene>
<dbReference type="PANTHER" id="PTHR45339">
    <property type="entry name" value="HYBRID SIGNAL TRANSDUCTION HISTIDINE KINASE J"/>
    <property type="match status" value="1"/>
</dbReference>
<feature type="coiled-coil region" evidence="18">
    <location>
        <begin position="241"/>
        <end position="275"/>
    </location>
</feature>
<dbReference type="RefSeq" id="WP_132691465.1">
    <property type="nucleotide sequence ID" value="NZ_SKBU01000016.1"/>
</dbReference>
<dbReference type="SUPFAM" id="SSF55781">
    <property type="entry name" value="GAF domain-like"/>
    <property type="match status" value="1"/>
</dbReference>
<dbReference type="PANTHER" id="PTHR45339:SF1">
    <property type="entry name" value="HYBRID SIGNAL TRANSDUCTION HISTIDINE KINASE J"/>
    <property type="match status" value="1"/>
</dbReference>
<feature type="modified residue" description="4-aspartylphosphate" evidence="17">
    <location>
        <position position="1401"/>
    </location>
</feature>
<feature type="domain" description="PAC" evidence="23">
    <location>
        <begin position="201"/>
        <end position="253"/>
    </location>
</feature>
<keyword evidence="9" id="KW-0547">Nucleotide-binding</keyword>
<dbReference type="Pfam" id="PF01627">
    <property type="entry name" value="Hpt"/>
    <property type="match status" value="1"/>
</dbReference>
<dbReference type="SUPFAM" id="SSF47384">
    <property type="entry name" value="Homodimeric domain of signal transducing histidine kinase"/>
    <property type="match status" value="1"/>
</dbReference>
<dbReference type="CDD" id="cd00156">
    <property type="entry name" value="REC"/>
    <property type="match status" value="1"/>
</dbReference>
<keyword evidence="12 19" id="KW-1133">Transmembrane helix</keyword>
<accession>A0A4R1BGR4</accession>
<keyword evidence="7" id="KW-0808">Transferase</keyword>
<dbReference type="PROSITE" id="PS50112">
    <property type="entry name" value="PAS"/>
    <property type="match status" value="5"/>
</dbReference>
<evidence type="ECO:0000256" key="11">
    <source>
        <dbReference type="ARBA" id="ARBA00022840"/>
    </source>
</evidence>
<evidence type="ECO:0000259" key="24">
    <source>
        <dbReference type="PROSITE" id="PS50894"/>
    </source>
</evidence>
<feature type="domain" description="Response regulatory" evidence="21">
    <location>
        <begin position="1208"/>
        <end position="1328"/>
    </location>
</feature>
<feature type="domain" description="PAS" evidence="22">
    <location>
        <begin position="125"/>
        <end position="198"/>
    </location>
</feature>
<comment type="similarity">
    <text evidence="3">In the N-terminal section; belongs to the phytochrome family.</text>
</comment>
<feature type="transmembrane region" description="Helical" evidence="19">
    <location>
        <begin position="53"/>
        <end position="73"/>
    </location>
</feature>
<dbReference type="PROSITE" id="PS50894">
    <property type="entry name" value="HPT"/>
    <property type="match status" value="1"/>
</dbReference>
<dbReference type="InterPro" id="IPR013655">
    <property type="entry name" value="PAS_fold_3"/>
</dbReference>
<keyword evidence="18" id="KW-0175">Coiled coil</keyword>
<dbReference type="InterPro" id="IPR004358">
    <property type="entry name" value="Sig_transdc_His_kin-like_C"/>
</dbReference>
<dbReference type="SMART" id="SM00086">
    <property type="entry name" value="PAC"/>
    <property type="match status" value="5"/>
</dbReference>
<feature type="domain" description="PAS" evidence="22">
    <location>
        <begin position="686"/>
        <end position="729"/>
    </location>
</feature>
<dbReference type="Pfam" id="PF00072">
    <property type="entry name" value="Response_reg"/>
    <property type="match status" value="2"/>
</dbReference>
<dbReference type="EC" id="2.7.13.3" evidence="4"/>
<dbReference type="FunFam" id="1.10.287.130:FF:000003">
    <property type="entry name" value="Histidine kinase"/>
    <property type="match status" value="1"/>
</dbReference>
<dbReference type="InterPro" id="IPR011006">
    <property type="entry name" value="CheY-like_superfamily"/>
</dbReference>
<evidence type="ECO:0000256" key="12">
    <source>
        <dbReference type="ARBA" id="ARBA00022989"/>
    </source>
</evidence>
<dbReference type="GO" id="GO:0006355">
    <property type="term" value="P:regulation of DNA-templated transcription"/>
    <property type="evidence" value="ECO:0007669"/>
    <property type="project" value="InterPro"/>
</dbReference>
<dbReference type="Gene3D" id="3.30.450.40">
    <property type="match status" value="1"/>
</dbReference>
<dbReference type="PROSITE" id="PS50113">
    <property type="entry name" value="PAC"/>
    <property type="match status" value="5"/>
</dbReference>
<feature type="domain" description="PAS" evidence="22">
    <location>
        <begin position="582"/>
        <end position="640"/>
    </location>
</feature>
<dbReference type="OrthoDB" id="340764at2"/>
<dbReference type="InterPro" id="IPR001789">
    <property type="entry name" value="Sig_transdc_resp-reg_receiver"/>
</dbReference>
<evidence type="ECO:0000313" key="26">
    <source>
        <dbReference type="Proteomes" id="UP000295244"/>
    </source>
</evidence>
<evidence type="ECO:0000256" key="13">
    <source>
        <dbReference type="ARBA" id="ARBA00023012"/>
    </source>
</evidence>
<dbReference type="Gene3D" id="1.10.287.130">
    <property type="match status" value="1"/>
</dbReference>
<evidence type="ECO:0000256" key="10">
    <source>
        <dbReference type="ARBA" id="ARBA00022777"/>
    </source>
</evidence>
<dbReference type="SMART" id="SM00448">
    <property type="entry name" value="REC"/>
    <property type="match status" value="2"/>
</dbReference>
<dbReference type="NCBIfam" id="TIGR00229">
    <property type="entry name" value="sensory_box"/>
    <property type="match status" value="5"/>
</dbReference>
<evidence type="ECO:0000259" key="22">
    <source>
        <dbReference type="PROSITE" id="PS50112"/>
    </source>
</evidence>
<dbReference type="SMART" id="SM00091">
    <property type="entry name" value="PAS"/>
    <property type="match status" value="5"/>
</dbReference>
<dbReference type="SMART" id="SM00388">
    <property type="entry name" value="HisKA"/>
    <property type="match status" value="1"/>
</dbReference>
<keyword evidence="13" id="KW-0902">Two-component regulatory system</keyword>
<dbReference type="PROSITE" id="PS50109">
    <property type="entry name" value="HIS_KIN"/>
    <property type="match status" value="1"/>
</dbReference>
<dbReference type="InterPro" id="IPR005467">
    <property type="entry name" value="His_kinase_dom"/>
</dbReference>
<dbReference type="Proteomes" id="UP000295244">
    <property type="component" value="Unassembled WGS sequence"/>
</dbReference>
<dbReference type="SUPFAM" id="SSF52172">
    <property type="entry name" value="CheY-like"/>
    <property type="match status" value="2"/>
</dbReference>
<feature type="domain" description="PAC" evidence="23">
    <location>
        <begin position="635"/>
        <end position="685"/>
    </location>
</feature>
<organism evidence="25 26">
    <name type="scientific">Rubrobacter taiwanensis</name>
    <dbReference type="NCBI Taxonomy" id="185139"/>
    <lineage>
        <taxon>Bacteria</taxon>
        <taxon>Bacillati</taxon>
        <taxon>Actinomycetota</taxon>
        <taxon>Rubrobacteria</taxon>
        <taxon>Rubrobacterales</taxon>
        <taxon>Rubrobacteraceae</taxon>
        <taxon>Rubrobacter</taxon>
    </lineage>
</organism>
<dbReference type="SMART" id="SM00073">
    <property type="entry name" value="HPT"/>
    <property type="match status" value="1"/>
</dbReference>
<keyword evidence="8 19" id="KW-0812">Transmembrane</keyword>
<dbReference type="InterPro" id="IPR036890">
    <property type="entry name" value="HATPase_C_sf"/>
</dbReference>
<dbReference type="GO" id="GO:0005524">
    <property type="term" value="F:ATP binding"/>
    <property type="evidence" value="ECO:0007669"/>
    <property type="project" value="UniProtKB-KW"/>
</dbReference>
<keyword evidence="6 17" id="KW-0597">Phosphoprotein</keyword>
<feature type="domain" description="PAC" evidence="23">
    <location>
        <begin position="765"/>
        <end position="816"/>
    </location>
</feature>
<evidence type="ECO:0000256" key="19">
    <source>
        <dbReference type="SAM" id="Phobius"/>
    </source>
</evidence>
<dbReference type="CDD" id="cd17546">
    <property type="entry name" value="REC_hyHK_CKI1_RcsC-like"/>
    <property type="match status" value="1"/>
</dbReference>
<evidence type="ECO:0000256" key="15">
    <source>
        <dbReference type="ARBA" id="ARBA00074306"/>
    </source>
</evidence>
<feature type="domain" description="PAS" evidence="22">
    <location>
        <begin position="817"/>
        <end position="890"/>
    </location>
</feature>
<dbReference type="PROSITE" id="PS50110">
    <property type="entry name" value="RESPONSE_REGULATORY"/>
    <property type="match status" value="2"/>
</dbReference>
<dbReference type="CDD" id="cd00082">
    <property type="entry name" value="HisKA"/>
    <property type="match status" value="1"/>
</dbReference>
<dbReference type="CDD" id="cd16922">
    <property type="entry name" value="HATPase_EvgS-ArcB-TorS-like"/>
    <property type="match status" value="1"/>
</dbReference>
<feature type="coiled-coil region" evidence="18">
    <location>
        <begin position="800"/>
        <end position="827"/>
    </location>
</feature>
<dbReference type="FunFam" id="3.30.565.10:FF:000010">
    <property type="entry name" value="Sensor histidine kinase RcsC"/>
    <property type="match status" value="1"/>
</dbReference>
<feature type="coiled-coil region" evidence="18">
    <location>
        <begin position="76"/>
        <end position="135"/>
    </location>
</feature>
<evidence type="ECO:0000256" key="9">
    <source>
        <dbReference type="ARBA" id="ARBA00022741"/>
    </source>
</evidence>
<feature type="domain" description="Histidine kinase" evidence="20">
    <location>
        <begin position="964"/>
        <end position="1185"/>
    </location>
</feature>
<keyword evidence="5" id="KW-1003">Cell membrane</keyword>
<feature type="domain" description="HPt" evidence="24">
    <location>
        <begin position="1502"/>
        <end position="1595"/>
    </location>
</feature>
<evidence type="ECO:0000259" key="21">
    <source>
        <dbReference type="PROSITE" id="PS50110"/>
    </source>
</evidence>
<dbReference type="SUPFAM" id="SSF55874">
    <property type="entry name" value="ATPase domain of HSP90 chaperone/DNA topoisomerase II/histidine kinase"/>
    <property type="match status" value="1"/>
</dbReference>
<comment type="catalytic activity">
    <reaction evidence="1">
        <text>ATP + protein L-histidine = ADP + protein N-phospho-L-histidine.</text>
        <dbReference type="EC" id="2.7.13.3"/>
    </reaction>
</comment>
<dbReference type="Pfam" id="PF08447">
    <property type="entry name" value="PAS_3"/>
    <property type="match status" value="2"/>
</dbReference>
<comment type="subcellular location">
    <subcellularLocation>
        <location evidence="2">Cell membrane</location>
        <topology evidence="2">Multi-pass membrane protein</topology>
    </subcellularLocation>
</comment>
<keyword evidence="14 19" id="KW-0472">Membrane</keyword>
<dbReference type="InterPro" id="IPR036097">
    <property type="entry name" value="HisK_dim/P_sf"/>
</dbReference>
<dbReference type="Pfam" id="PF13426">
    <property type="entry name" value="PAS_9"/>
    <property type="match status" value="2"/>
</dbReference>
<evidence type="ECO:0000256" key="7">
    <source>
        <dbReference type="ARBA" id="ARBA00022679"/>
    </source>
</evidence>
<evidence type="ECO:0000256" key="3">
    <source>
        <dbReference type="ARBA" id="ARBA00006402"/>
    </source>
</evidence>
<evidence type="ECO:0000256" key="1">
    <source>
        <dbReference type="ARBA" id="ARBA00000085"/>
    </source>
</evidence>
<dbReference type="GO" id="GO:0000155">
    <property type="term" value="F:phosphorelay sensor kinase activity"/>
    <property type="evidence" value="ECO:0007669"/>
    <property type="project" value="InterPro"/>
</dbReference>
<evidence type="ECO:0000256" key="17">
    <source>
        <dbReference type="PROSITE-ProRule" id="PRU00169"/>
    </source>
</evidence>
<dbReference type="Gene3D" id="3.30.450.20">
    <property type="entry name" value="PAS domain"/>
    <property type="match status" value="5"/>
</dbReference>
<dbReference type="CDD" id="cd00130">
    <property type="entry name" value="PAS"/>
    <property type="match status" value="5"/>
</dbReference>